<proteinExistence type="predicted"/>
<evidence type="ECO:0008006" key="3">
    <source>
        <dbReference type="Google" id="ProtNLM"/>
    </source>
</evidence>
<dbReference type="Proteomes" id="UP000237319">
    <property type="component" value="Unassembled WGS sequence"/>
</dbReference>
<name>A0A2S5CVG1_LYSSH</name>
<dbReference type="Pfam" id="PF13376">
    <property type="entry name" value="OmdA"/>
    <property type="match status" value="1"/>
</dbReference>
<organism evidence="1 2">
    <name type="scientific">Lysinibacillus sphaericus</name>
    <name type="common">Bacillus sphaericus</name>
    <dbReference type="NCBI Taxonomy" id="1421"/>
    <lineage>
        <taxon>Bacteria</taxon>
        <taxon>Bacillati</taxon>
        <taxon>Bacillota</taxon>
        <taxon>Bacilli</taxon>
        <taxon>Bacillales</taxon>
        <taxon>Bacillaceae</taxon>
        <taxon>Lysinibacillus</taxon>
    </lineage>
</organism>
<evidence type="ECO:0000313" key="1">
    <source>
        <dbReference type="EMBL" id="POZ54795.1"/>
    </source>
</evidence>
<comment type="caution">
    <text evidence="1">The sequence shown here is derived from an EMBL/GenBank/DDBJ whole genome shotgun (WGS) entry which is preliminary data.</text>
</comment>
<dbReference type="EMBL" id="PGLV01000003">
    <property type="protein sequence ID" value="POZ54795.1"/>
    <property type="molecule type" value="Genomic_DNA"/>
</dbReference>
<protein>
    <recommendedName>
        <fullName evidence="3">YdeI/OmpD-associated family protein</fullName>
    </recommendedName>
</protein>
<sequence>MVPLLRAILIENPNDVAFYDALTPGYQKDWARYIYSAKKQETRLARLADCVKSQGLVLRRRNTTEKANG</sequence>
<dbReference type="AlphaFoldDB" id="A0A2S5CVG1"/>
<reference evidence="1 2" key="1">
    <citation type="submission" date="2017-11" db="EMBL/GenBank/DDBJ databases">
        <title>Genome sequence of Lysinibacillus sphaericus, a lignin-degrading bacteria isolated from municipal solid waste soil.</title>
        <authorList>
            <person name="Persinoti G.F."/>
            <person name="Paixao D.A."/>
            <person name="Bugg T.D."/>
            <person name="Squina F.M."/>
        </authorList>
    </citation>
    <scope>NUCLEOTIDE SEQUENCE [LARGE SCALE GENOMIC DNA]</scope>
    <source>
        <strain evidence="1 2">A1</strain>
    </source>
</reference>
<keyword evidence="2" id="KW-1185">Reference proteome</keyword>
<gene>
    <name evidence="1" type="ORF">LYSIN_03655</name>
</gene>
<dbReference type="RefSeq" id="WP_069508068.1">
    <property type="nucleotide sequence ID" value="NZ_CP194323.1"/>
</dbReference>
<accession>A0A2S5CVG1</accession>
<evidence type="ECO:0000313" key="2">
    <source>
        <dbReference type="Proteomes" id="UP000237319"/>
    </source>
</evidence>